<evidence type="ECO:0000313" key="2">
    <source>
        <dbReference type="EMBL" id="TYR30638.1"/>
    </source>
</evidence>
<comment type="caution">
    <text evidence="2">The sequence shown here is derived from an EMBL/GenBank/DDBJ whole genome shotgun (WGS) entry which is preliminary data.</text>
</comment>
<reference evidence="2 3" key="2">
    <citation type="submission" date="2019-09" db="EMBL/GenBank/DDBJ databases">
        <title>Mesorhizobium sp. MaA-C15 isolated from Microcystis aeruginosa.</title>
        <authorList>
            <person name="Jeong S.E."/>
            <person name="Jin H.M."/>
            <person name="Jeon C.O."/>
        </authorList>
    </citation>
    <scope>NUCLEOTIDE SEQUENCE [LARGE SCALE GENOMIC DNA]</scope>
    <source>
        <strain evidence="2 3">MaA-C15</strain>
    </source>
</reference>
<organism evidence="2 3">
    <name type="scientific">Neoaquamicrobium microcysteis</name>
    <dbReference type="NCBI Taxonomy" id="2682781"/>
    <lineage>
        <taxon>Bacteria</taxon>
        <taxon>Pseudomonadati</taxon>
        <taxon>Pseudomonadota</taxon>
        <taxon>Alphaproteobacteria</taxon>
        <taxon>Hyphomicrobiales</taxon>
        <taxon>Phyllobacteriaceae</taxon>
        <taxon>Neoaquamicrobium</taxon>
    </lineage>
</organism>
<feature type="region of interest" description="Disordered" evidence="1">
    <location>
        <begin position="1"/>
        <end position="26"/>
    </location>
</feature>
<dbReference type="Proteomes" id="UP000323258">
    <property type="component" value="Unassembled WGS sequence"/>
</dbReference>
<feature type="region of interest" description="Disordered" evidence="1">
    <location>
        <begin position="262"/>
        <end position="318"/>
    </location>
</feature>
<evidence type="ECO:0000256" key="1">
    <source>
        <dbReference type="SAM" id="MobiDB-lite"/>
    </source>
</evidence>
<feature type="compositionally biased region" description="Pro residues" evidence="1">
    <location>
        <begin position="276"/>
        <end position="302"/>
    </location>
</feature>
<proteinExistence type="predicted"/>
<dbReference type="Pfam" id="PF17038">
    <property type="entry name" value="CBP_BcsN"/>
    <property type="match status" value="1"/>
</dbReference>
<dbReference type="EMBL" id="VSZS01000066">
    <property type="protein sequence ID" value="TYR30638.1"/>
    <property type="molecule type" value="Genomic_DNA"/>
</dbReference>
<feature type="compositionally biased region" description="Pro residues" evidence="1">
    <location>
        <begin position="309"/>
        <end position="318"/>
    </location>
</feature>
<evidence type="ECO:0000313" key="3">
    <source>
        <dbReference type="Proteomes" id="UP000323258"/>
    </source>
</evidence>
<sequence length="318" mass="33441">MVGQPIRARMTTGAQTLAGRGQNERKHPARQLMPALFGLLLVACAQTDTQLERSSLARGVAAQEAIALLPPGGPSIAGIVERRYSNAIQQDIALTTRSAVSGQNLLRVQIFGPVGREGGETPLVDRRLHDAELRREMRAQFPGVAMQRSPLYTQNGYGPFGYATGTSGADLCLYAWQRIAGSRNGAPFGNLGTVQVRLRICQAGASERGLLALMYGYTINASFGGENWNPYGTPQAADPRLGSPGQVIVPGSSTGFDTMLDAPAPPREQAVRRVAAPPPQAPVRPVLPAPPPGAPLIPPPPAAQAEPAPVVPPPPPGQ</sequence>
<protein>
    <submittedName>
        <fullName evidence="2">Cellulose biosynthesis protein BcsN</fullName>
    </submittedName>
</protein>
<dbReference type="AlphaFoldDB" id="A0A5D4GQP2"/>
<dbReference type="InterPro" id="IPR031482">
    <property type="entry name" value="CBP_BcsN"/>
</dbReference>
<reference evidence="2 3" key="1">
    <citation type="submission" date="2019-08" db="EMBL/GenBank/DDBJ databases">
        <authorList>
            <person name="Seo Y.L."/>
        </authorList>
    </citation>
    <scope>NUCLEOTIDE SEQUENCE [LARGE SCALE GENOMIC DNA]</scope>
    <source>
        <strain evidence="2 3">MaA-C15</strain>
    </source>
</reference>
<gene>
    <name evidence="2" type="primary">bcsN</name>
    <name evidence="2" type="ORF">FY036_18180</name>
</gene>
<keyword evidence="3" id="KW-1185">Reference proteome</keyword>
<name>A0A5D4GQP2_9HYPH</name>
<accession>A0A5D4GQP2</accession>